<accession>D3DGN6</accession>
<dbReference type="KEGG" id="hte:Hydth_0522"/>
<dbReference type="KEGG" id="hth:HTH_0524"/>
<evidence type="ECO:0000313" key="2">
    <source>
        <dbReference type="Proteomes" id="UP000002574"/>
    </source>
</evidence>
<dbReference type="EMBL" id="AP011112">
    <property type="protein sequence ID" value="BAI68988.1"/>
    <property type="molecule type" value="Genomic_DNA"/>
</dbReference>
<organism evidence="1 2">
    <name type="scientific">Hydrogenobacter thermophilus (strain DSM 6534 / IAM 12695 / TK-6)</name>
    <dbReference type="NCBI Taxonomy" id="608538"/>
    <lineage>
        <taxon>Bacteria</taxon>
        <taxon>Pseudomonadati</taxon>
        <taxon>Aquificota</taxon>
        <taxon>Aquificia</taxon>
        <taxon>Aquificales</taxon>
        <taxon>Aquificaceae</taxon>
        <taxon>Hydrogenobacter</taxon>
    </lineage>
</organism>
<gene>
    <name evidence="1" type="ordered locus">HTH_0524</name>
</gene>
<name>D3DGN6_HYDTT</name>
<dbReference type="AlphaFoldDB" id="D3DGN6"/>
<dbReference type="Proteomes" id="UP000002574">
    <property type="component" value="Chromosome"/>
</dbReference>
<evidence type="ECO:0000313" key="1">
    <source>
        <dbReference type="EMBL" id="BAI68988.1"/>
    </source>
</evidence>
<keyword evidence="2" id="KW-1185">Reference proteome</keyword>
<proteinExistence type="predicted"/>
<sequence length="51" mass="6091">MEVVATIFISITNMKMYPASRLGNPKRTDLMVEAYLLDDFIDYIQRHRRTR</sequence>
<protein>
    <submittedName>
        <fullName evidence="1">Uncharacterized protein</fullName>
    </submittedName>
</protein>
<reference evidence="1 2" key="1">
    <citation type="journal article" date="2010" name="J. Bacteriol.">
        <title>Complete genome sequence of the thermophilic, obligately chemolithoautotrophic hydrogen-oxidizing bacterium Hydrogenobacter thermophilus TK-6.</title>
        <authorList>
            <person name="Arai H."/>
            <person name="Kanbe H."/>
            <person name="Ishii M."/>
            <person name="Igarashi Y."/>
        </authorList>
    </citation>
    <scope>NUCLEOTIDE SEQUENCE [LARGE SCALE GENOMIC DNA]</scope>
    <source>
        <strain evidence="2">DSM 6534 / IAM 12695 / TK-6 [Tokyo]</strain>
    </source>
</reference>
<dbReference type="STRING" id="608538.HTH_0524"/>
<dbReference type="RefSeq" id="WP_012963170.1">
    <property type="nucleotide sequence ID" value="NC_013799.1"/>
</dbReference>